<dbReference type="Proteomes" id="UP000298616">
    <property type="component" value="Chromosome"/>
</dbReference>
<keyword evidence="3" id="KW-1185">Reference proteome</keyword>
<proteinExistence type="predicted"/>
<protein>
    <submittedName>
        <fullName evidence="2">Alpha/beta hydrolase</fullName>
    </submittedName>
</protein>
<gene>
    <name evidence="2" type="ORF">DCC35_20120</name>
</gene>
<dbReference type="InterPro" id="IPR050266">
    <property type="entry name" value="AB_hydrolase_sf"/>
</dbReference>
<dbReference type="PRINTS" id="PR00412">
    <property type="entry name" value="EPOXHYDRLASE"/>
</dbReference>
<dbReference type="InterPro" id="IPR000073">
    <property type="entry name" value="AB_hydrolase_1"/>
</dbReference>
<dbReference type="GO" id="GO:0016787">
    <property type="term" value="F:hydrolase activity"/>
    <property type="evidence" value="ECO:0007669"/>
    <property type="project" value="UniProtKB-KW"/>
</dbReference>
<dbReference type="OrthoDB" id="9799612at2"/>
<sequence>MNTKAQDAFMELDYPYPMDKKEVVKNINIAYADIGKGEPILFIHGMGSYAPAWKKNISELKENFRCVVVDLPGYGKSSKGKFKANMSFHKEHLFALMDSLDIKKFHIAGHSMGAQIAMHMALDNPGRIKSLILSAPAGIETFSEQQKAMFRAITPEQTASVSDEQYRINLEANFHEMPDDAEFMYEDRMMIKESPDFMNYCYTITEGIRGMVNEPVFEKLGDLKPPVLIIYGKQDKLIPNKYLHPEMTTADIAKIANKEIPDSQMELIENAGHFVHFEQPEKTNELIKNFIN</sequence>
<dbReference type="RefSeq" id="WP_137092467.1">
    <property type="nucleotide sequence ID" value="NZ_CP028923.1"/>
</dbReference>
<name>A0A4D7K813_9BACT</name>
<organism evidence="2 3">
    <name type="scientific">Mangrovivirga cuniculi</name>
    <dbReference type="NCBI Taxonomy" id="2715131"/>
    <lineage>
        <taxon>Bacteria</taxon>
        <taxon>Pseudomonadati</taxon>
        <taxon>Bacteroidota</taxon>
        <taxon>Cytophagia</taxon>
        <taxon>Cytophagales</taxon>
        <taxon>Mangrovivirgaceae</taxon>
        <taxon>Mangrovivirga</taxon>
    </lineage>
</organism>
<keyword evidence="2" id="KW-0378">Hydrolase</keyword>
<dbReference type="InterPro" id="IPR000639">
    <property type="entry name" value="Epox_hydrolase-like"/>
</dbReference>
<dbReference type="EMBL" id="CP028923">
    <property type="protein sequence ID" value="QCK16874.1"/>
    <property type="molecule type" value="Genomic_DNA"/>
</dbReference>
<dbReference type="AlphaFoldDB" id="A0A4D7K813"/>
<dbReference type="SUPFAM" id="SSF53474">
    <property type="entry name" value="alpha/beta-Hydrolases"/>
    <property type="match status" value="1"/>
</dbReference>
<evidence type="ECO:0000313" key="2">
    <source>
        <dbReference type="EMBL" id="QCK16874.1"/>
    </source>
</evidence>
<dbReference type="PANTHER" id="PTHR43798">
    <property type="entry name" value="MONOACYLGLYCEROL LIPASE"/>
    <property type="match status" value="1"/>
</dbReference>
<evidence type="ECO:0000313" key="3">
    <source>
        <dbReference type="Proteomes" id="UP000298616"/>
    </source>
</evidence>
<dbReference type="InterPro" id="IPR029058">
    <property type="entry name" value="AB_hydrolase_fold"/>
</dbReference>
<feature type="domain" description="AB hydrolase-1" evidence="1">
    <location>
        <begin position="39"/>
        <end position="280"/>
    </location>
</feature>
<dbReference type="KEGG" id="fpf:DCC35_20120"/>
<dbReference type="Gene3D" id="3.40.50.1820">
    <property type="entry name" value="alpha/beta hydrolase"/>
    <property type="match status" value="1"/>
</dbReference>
<reference evidence="2 3" key="1">
    <citation type="submission" date="2018-04" db="EMBL/GenBank/DDBJ databases">
        <title>Complete genome uncultured novel isolate.</title>
        <authorList>
            <person name="Merlino G."/>
        </authorList>
    </citation>
    <scope>NUCLEOTIDE SEQUENCE [LARGE SCALE GENOMIC DNA]</scope>
    <source>
        <strain evidence="3">R1DC9</strain>
    </source>
</reference>
<dbReference type="Pfam" id="PF00561">
    <property type="entry name" value="Abhydrolase_1"/>
    <property type="match status" value="1"/>
</dbReference>
<accession>A0A4D7K813</accession>
<dbReference type="PRINTS" id="PR00111">
    <property type="entry name" value="ABHYDROLASE"/>
</dbReference>
<evidence type="ECO:0000259" key="1">
    <source>
        <dbReference type="Pfam" id="PF00561"/>
    </source>
</evidence>